<dbReference type="GO" id="GO:0043565">
    <property type="term" value="F:sequence-specific DNA binding"/>
    <property type="evidence" value="ECO:0007669"/>
    <property type="project" value="InterPro"/>
</dbReference>
<reference evidence="5" key="2">
    <citation type="journal article" date="2021" name="PeerJ">
        <title>Extensive microbial diversity within the chicken gut microbiome revealed by metagenomics and culture.</title>
        <authorList>
            <person name="Gilroy R."/>
            <person name="Ravi A."/>
            <person name="Getino M."/>
            <person name="Pursley I."/>
            <person name="Horton D.L."/>
            <person name="Alikhan N.F."/>
            <person name="Baker D."/>
            <person name="Gharbi K."/>
            <person name="Hall N."/>
            <person name="Watson M."/>
            <person name="Adriaenssens E.M."/>
            <person name="Foster-Nyarko E."/>
            <person name="Jarju S."/>
            <person name="Secka A."/>
            <person name="Antonio M."/>
            <person name="Oren A."/>
            <person name="Chaudhuri R.R."/>
            <person name="La Ragione R."/>
            <person name="Hildebrand F."/>
            <person name="Pallen M.J."/>
        </authorList>
    </citation>
    <scope>NUCLEOTIDE SEQUENCE</scope>
    <source>
        <strain evidence="5">G3-4614</strain>
    </source>
</reference>
<keyword evidence="3" id="KW-0804">Transcription</keyword>
<proteinExistence type="predicted"/>
<dbReference type="SMART" id="SM00342">
    <property type="entry name" value="HTH_ARAC"/>
    <property type="match status" value="1"/>
</dbReference>
<dbReference type="Pfam" id="PF12833">
    <property type="entry name" value="HTH_18"/>
    <property type="match status" value="1"/>
</dbReference>
<evidence type="ECO:0000256" key="2">
    <source>
        <dbReference type="ARBA" id="ARBA00023125"/>
    </source>
</evidence>
<evidence type="ECO:0000313" key="6">
    <source>
        <dbReference type="Proteomes" id="UP000823636"/>
    </source>
</evidence>
<sequence length="263" mass="30249">MQIQTKTDISILCTQGEAVIKIAFRSYIIKPGTLCIILARNIFEPVYISHDFKGVLAAFDRSFTILSNYGTTGIMSIFNTLRNRPSFLLTESETTEVLGLYNAMGGVLRERGKLYRLDILKAYLSILHFTMIPIINKAEDEHVSVRLSRQEEIFTKFLSVVEENYKVDRSIKFYADRLCLTPKYLSSVVFSVSKRLAGEWINDYVMLEARALLRSNNLSIQQISDLLNFPNQSFFGKFFKRHAGISPKEYRKKSSEIYPYCNV</sequence>
<evidence type="ECO:0000256" key="1">
    <source>
        <dbReference type="ARBA" id="ARBA00023015"/>
    </source>
</evidence>
<dbReference type="EMBL" id="JADIMW010000013">
    <property type="protein sequence ID" value="MBO8437548.1"/>
    <property type="molecule type" value="Genomic_DNA"/>
</dbReference>
<organism evidence="5 6">
    <name type="scientific">Candidatus Caccoplasma merdipullorum</name>
    <dbReference type="NCBI Taxonomy" id="2840718"/>
    <lineage>
        <taxon>Bacteria</taxon>
        <taxon>Pseudomonadati</taxon>
        <taxon>Bacteroidota</taxon>
        <taxon>Bacteroidia</taxon>
        <taxon>Bacteroidales</taxon>
        <taxon>Bacteroidaceae</taxon>
        <taxon>Bacteroidaceae incertae sedis</taxon>
        <taxon>Candidatus Caccoplasma</taxon>
    </lineage>
</organism>
<dbReference type="InterPro" id="IPR009057">
    <property type="entry name" value="Homeodomain-like_sf"/>
</dbReference>
<feature type="domain" description="HTH araC/xylS-type" evidence="4">
    <location>
        <begin position="155"/>
        <end position="253"/>
    </location>
</feature>
<dbReference type="InterPro" id="IPR018060">
    <property type="entry name" value="HTH_AraC"/>
</dbReference>
<dbReference type="GO" id="GO:0003700">
    <property type="term" value="F:DNA-binding transcription factor activity"/>
    <property type="evidence" value="ECO:0007669"/>
    <property type="project" value="InterPro"/>
</dbReference>
<keyword evidence="2" id="KW-0238">DNA-binding</keyword>
<evidence type="ECO:0000256" key="3">
    <source>
        <dbReference type="ARBA" id="ARBA00023163"/>
    </source>
</evidence>
<dbReference type="AlphaFoldDB" id="A0A9D9E374"/>
<dbReference type="Gene3D" id="1.10.10.60">
    <property type="entry name" value="Homeodomain-like"/>
    <property type="match status" value="1"/>
</dbReference>
<evidence type="ECO:0000259" key="4">
    <source>
        <dbReference type="PROSITE" id="PS01124"/>
    </source>
</evidence>
<name>A0A9D9E374_9BACT</name>
<dbReference type="SUPFAM" id="SSF46689">
    <property type="entry name" value="Homeodomain-like"/>
    <property type="match status" value="1"/>
</dbReference>
<evidence type="ECO:0000313" key="5">
    <source>
        <dbReference type="EMBL" id="MBO8437548.1"/>
    </source>
</evidence>
<accession>A0A9D9E374</accession>
<comment type="caution">
    <text evidence="5">The sequence shown here is derived from an EMBL/GenBank/DDBJ whole genome shotgun (WGS) entry which is preliminary data.</text>
</comment>
<dbReference type="PANTHER" id="PTHR43280">
    <property type="entry name" value="ARAC-FAMILY TRANSCRIPTIONAL REGULATOR"/>
    <property type="match status" value="1"/>
</dbReference>
<dbReference type="PANTHER" id="PTHR43280:SF32">
    <property type="entry name" value="TRANSCRIPTIONAL REGULATORY PROTEIN"/>
    <property type="match status" value="1"/>
</dbReference>
<reference evidence="5" key="1">
    <citation type="submission" date="2020-10" db="EMBL/GenBank/DDBJ databases">
        <authorList>
            <person name="Gilroy R."/>
        </authorList>
    </citation>
    <scope>NUCLEOTIDE SEQUENCE</scope>
    <source>
        <strain evidence="5">G3-4614</strain>
    </source>
</reference>
<dbReference type="Proteomes" id="UP000823636">
    <property type="component" value="Unassembled WGS sequence"/>
</dbReference>
<gene>
    <name evidence="5" type="ORF">IAC54_01440</name>
</gene>
<keyword evidence="1" id="KW-0805">Transcription regulation</keyword>
<dbReference type="PROSITE" id="PS01124">
    <property type="entry name" value="HTH_ARAC_FAMILY_2"/>
    <property type="match status" value="1"/>
</dbReference>
<protein>
    <submittedName>
        <fullName evidence="5">AraC family transcriptional regulator</fullName>
    </submittedName>
</protein>